<sequence>MMAVRACYQIYLYGGASAAPLCPRRKLAHSALSEILMSIFGRMEEASKKFVTCPIDKMQEKDEEYSKIDEGSSGNDDAFESSSVSDESDIIRCVIGELIDIVEKLSIEVAPESRIFNGSRSTKVSDLSINSSE</sequence>
<evidence type="ECO:0000313" key="2">
    <source>
        <dbReference type="EMBL" id="KMS65452.1"/>
    </source>
</evidence>
<name>A0A0J7YPI6_BETVV</name>
<feature type="non-terminal residue" evidence="2">
    <location>
        <position position="133"/>
    </location>
</feature>
<feature type="region of interest" description="Disordered" evidence="1">
    <location>
        <begin position="61"/>
        <end position="86"/>
    </location>
</feature>
<feature type="compositionally biased region" description="Basic and acidic residues" evidence="1">
    <location>
        <begin position="61"/>
        <end position="70"/>
    </location>
</feature>
<dbReference type="EMBL" id="KQ108491">
    <property type="protein sequence ID" value="KMS65452.1"/>
    <property type="molecule type" value="Genomic_DNA"/>
</dbReference>
<proteinExistence type="predicted"/>
<dbReference type="Proteomes" id="UP000035740">
    <property type="component" value="Unassembled WGS sequence"/>
</dbReference>
<protein>
    <submittedName>
        <fullName evidence="2">Uncharacterized protein</fullName>
    </submittedName>
</protein>
<keyword evidence="3" id="KW-1185">Reference proteome</keyword>
<accession>A0A0J7YPI6</accession>
<dbReference type="Gramene" id="KMS65452">
    <property type="protein sequence ID" value="KMS65452"/>
    <property type="gene ID" value="BVRB_035850"/>
</dbReference>
<evidence type="ECO:0000313" key="3">
    <source>
        <dbReference type="Proteomes" id="UP000035740"/>
    </source>
</evidence>
<reference evidence="2 3" key="1">
    <citation type="journal article" date="2014" name="Nature">
        <title>The genome of the recently domesticated crop plant sugar beet (Beta vulgaris).</title>
        <authorList>
            <person name="Dohm J.C."/>
            <person name="Minoche A.E."/>
            <person name="Holtgrawe D."/>
            <person name="Capella-Gutierrez S."/>
            <person name="Zakrzewski F."/>
            <person name="Tafer H."/>
            <person name="Rupp O."/>
            <person name="Sorensen T.R."/>
            <person name="Stracke R."/>
            <person name="Reinhardt R."/>
            <person name="Goesmann A."/>
            <person name="Kraft T."/>
            <person name="Schulz B."/>
            <person name="Stadler P.F."/>
            <person name="Schmidt T."/>
            <person name="Gabaldon T."/>
            <person name="Lehrach H."/>
            <person name="Weisshaar B."/>
            <person name="Himmelbauer H."/>
        </authorList>
    </citation>
    <scope>NUCLEOTIDE SEQUENCE [LARGE SCALE GENOMIC DNA]</scope>
    <source>
        <tissue evidence="2">Taproot</tissue>
    </source>
</reference>
<gene>
    <name evidence="2" type="ORF">BVRB_035850</name>
</gene>
<organism evidence="2 3">
    <name type="scientific">Beta vulgaris subsp. vulgaris</name>
    <name type="common">Beet</name>
    <dbReference type="NCBI Taxonomy" id="3555"/>
    <lineage>
        <taxon>Eukaryota</taxon>
        <taxon>Viridiplantae</taxon>
        <taxon>Streptophyta</taxon>
        <taxon>Embryophyta</taxon>
        <taxon>Tracheophyta</taxon>
        <taxon>Spermatophyta</taxon>
        <taxon>Magnoliopsida</taxon>
        <taxon>eudicotyledons</taxon>
        <taxon>Gunneridae</taxon>
        <taxon>Pentapetalae</taxon>
        <taxon>Caryophyllales</taxon>
        <taxon>Chenopodiaceae</taxon>
        <taxon>Betoideae</taxon>
        <taxon>Beta</taxon>
    </lineage>
</organism>
<evidence type="ECO:0000256" key="1">
    <source>
        <dbReference type="SAM" id="MobiDB-lite"/>
    </source>
</evidence>
<dbReference type="AlphaFoldDB" id="A0A0J7YPI6"/>